<keyword evidence="8" id="KW-1185">Reference proteome</keyword>
<evidence type="ECO:0000259" key="5">
    <source>
        <dbReference type="PROSITE" id="PS01124"/>
    </source>
</evidence>
<dbReference type="RefSeq" id="WP_009164394.1">
    <property type="nucleotide sequence ID" value="NZ_ADFP01000049.1"/>
</dbReference>
<name>A0ABM9ZWB0_9BACT</name>
<dbReference type="InterPro" id="IPR018060">
    <property type="entry name" value="HTH_AraC"/>
</dbReference>
<evidence type="ECO:0000256" key="4">
    <source>
        <dbReference type="PROSITE-ProRule" id="PRU00169"/>
    </source>
</evidence>
<dbReference type="PROSITE" id="PS01124">
    <property type="entry name" value="HTH_ARAC_FAMILY_2"/>
    <property type="match status" value="1"/>
</dbReference>
<dbReference type="PANTHER" id="PTHR43280">
    <property type="entry name" value="ARAC-FAMILY TRANSCRIPTIONAL REGULATOR"/>
    <property type="match status" value="1"/>
</dbReference>
<sequence length="354" mass="40192">MHTVLIAEDEMIEREFLVNLLNRLEDFHVVAEAGDGQTAVELAFLHRPDVAFLDIRMPLLDGLAAAGKIKKALPQTFIVLNSAFAEFKYAQQGIDCGVDAYLLKPSSESEIFSLLRSRFTPRSLERDGQETFRSLLDAFPTEAAENFARALETKDGALCESVLSEIRASLGKNLSLNVYRLHVLNVLFDVMKACRLGSVSMSAADERLCDRILTRISQTPTMPEIADLANSCLDNILSAVRSSFRDSAAPIRRIVEFLDEHFREDVGAGDLKGLVFLSEDYVERLFRRTQRVSIQQYVNEKRLAEAERLLLQSRMTTQEISERAGFQNVSTFFRNFKKKYGLTPARYRKEKYRE</sequence>
<dbReference type="SUPFAM" id="SSF46689">
    <property type="entry name" value="Homeodomain-like"/>
    <property type="match status" value="1"/>
</dbReference>
<dbReference type="Gene3D" id="3.40.50.2300">
    <property type="match status" value="1"/>
</dbReference>
<accession>A0ABM9ZWB0</accession>
<evidence type="ECO:0000313" key="7">
    <source>
        <dbReference type="EMBL" id="EFB91152.1"/>
    </source>
</evidence>
<keyword evidence="3" id="KW-0804">Transcription</keyword>
<evidence type="ECO:0000313" key="8">
    <source>
        <dbReference type="Proteomes" id="UP000006462"/>
    </source>
</evidence>
<dbReference type="PANTHER" id="PTHR43280:SF2">
    <property type="entry name" value="HTH-TYPE TRANSCRIPTIONAL REGULATOR EXSA"/>
    <property type="match status" value="1"/>
</dbReference>
<evidence type="ECO:0000256" key="2">
    <source>
        <dbReference type="ARBA" id="ARBA00023125"/>
    </source>
</evidence>
<feature type="domain" description="Response regulatory" evidence="6">
    <location>
        <begin position="3"/>
        <end position="119"/>
    </location>
</feature>
<evidence type="ECO:0000256" key="1">
    <source>
        <dbReference type="ARBA" id="ARBA00023015"/>
    </source>
</evidence>
<gene>
    <name evidence="7" type="ORF">HMPREF7215_1620</name>
</gene>
<dbReference type="CDD" id="cd17536">
    <property type="entry name" value="REC_YesN-like"/>
    <property type="match status" value="1"/>
</dbReference>
<dbReference type="Proteomes" id="UP000006462">
    <property type="component" value="Unassembled WGS sequence"/>
</dbReference>
<feature type="domain" description="HTH araC/xylS-type" evidence="5">
    <location>
        <begin position="252"/>
        <end position="350"/>
    </location>
</feature>
<dbReference type="Gene3D" id="1.10.10.60">
    <property type="entry name" value="Homeodomain-like"/>
    <property type="match status" value="2"/>
</dbReference>
<evidence type="ECO:0000256" key="3">
    <source>
        <dbReference type="ARBA" id="ARBA00023163"/>
    </source>
</evidence>
<dbReference type="SMART" id="SM00342">
    <property type="entry name" value="HTH_ARAC"/>
    <property type="match status" value="1"/>
</dbReference>
<reference evidence="7 8" key="1">
    <citation type="submission" date="2009-12" db="EMBL/GenBank/DDBJ databases">
        <authorList>
            <person name="Shrivastava S."/>
            <person name="Madupu R."/>
            <person name="Durkin A.S."/>
            <person name="Torralba M."/>
            <person name="Methe B."/>
            <person name="Sutton G.G."/>
            <person name="Strausberg R.L."/>
            <person name="Nelson K.E."/>
        </authorList>
    </citation>
    <scope>NUCLEOTIDE SEQUENCE [LARGE SCALE GENOMIC DNA]</scope>
    <source>
        <strain evidence="7 8">W5455</strain>
    </source>
</reference>
<feature type="modified residue" description="4-aspartylphosphate" evidence="4">
    <location>
        <position position="54"/>
    </location>
</feature>
<dbReference type="SUPFAM" id="SSF52172">
    <property type="entry name" value="CheY-like"/>
    <property type="match status" value="1"/>
</dbReference>
<proteinExistence type="predicted"/>
<protein>
    <submittedName>
        <fullName evidence="7">Response regulator receiver domain protein</fullName>
    </submittedName>
</protein>
<keyword evidence="2" id="KW-0238">DNA-binding</keyword>
<comment type="caution">
    <text evidence="7">The sequence shown here is derived from an EMBL/GenBank/DDBJ whole genome shotgun (WGS) entry which is preliminary data.</text>
</comment>
<dbReference type="InterPro" id="IPR020449">
    <property type="entry name" value="Tscrpt_reg_AraC-type_HTH"/>
</dbReference>
<dbReference type="InterPro" id="IPR009057">
    <property type="entry name" value="Homeodomain-like_sf"/>
</dbReference>
<dbReference type="Pfam" id="PF12833">
    <property type="entry name" value="HTH_18"/>
    <property type="match status" value="1"/>
</dbReference>
<dbReference type="EMBL" id="ADFP01000049">
    <property type="protein sequence ID" value="EFB91152.1"/>
    <property type="molecule type" value="Genomic_DNA"/>
</dbReference>
<dbReference type="Pfam" id="PF00072">
    <property type="entry name" value="Response_reg"/>
    <property type="match status" value="1"/>
</dbReference>
<dbReference type="PROSITE" id="PS50110">
    <property type="entry name" value="RESPONSE_REGULATORY"/>
    <property type="match status" value="1"/>
</dbReference>
<dbReference type="InterPro" id="IPR001789">
    <property type="entry name" value="Sig_transdc_resp-reg_receiver"/>
</dbReference>
<dbReference type="PRINTS" id="PR00032">
    <property type="entry name" value="HTHARAC"/>
</dbReference>
<keyword evidence="4" id="KW-0597">Phosphoprotein</keyword>
<organism evidence="7 8">
    <name type="scientific">Pyramidobacter piscolens W5455</name>
    <dbReference type="NCBI Taxonomy" id="352165"/>
    <lineage>
        <taxon>Bacteria</taxon>
        <taxon>Thermotogati</taxon>
        <taxon>Synergistota</taxon>
        <taxon>Synergistia</taxon>
        <taxon>Synergistales</taxon>
        <taxon>Dethiosulfovibrionaceae</taxon>
        <taxon>Pyramidobacter</taxon>
    </lineage>
</organism>
<dbReference type="InterPro" id="IPR011006">
    <property type="entry name" value="CheY-like_superfamily"/>
</dbReference>
<dbReference type="SMART" id="SM00448">
    <property type="entry name" value="REC"/>
    <property type="match status" value="1"/>
</dbReference>
<keyword evidence="1" id="KW-0805">Transcription regulation</keyword>
<evidence type="ECO:0000259" key="6">
    <source>
        <dbReference type="PROSITE" id="PS50110"/>
    </source>
</evidence>